<evidence type="ECO:0000256" key="3">
    <source>
        <dbReference type="ARBA" id="ARBA00012663"/>
    </source>
</evidence>
<evidence type="ECO:0000256" key="1">
    <source>
        <dbReference type="ARBA" id="ARBA00001231"/>
    </source>
</evidence>
<dbReference type="GO" id="GO:0009254">
    <property type="term" value="P:peptidoglycan turnover"/>
    <property type="evidence" value="ECO:0007669"/>
    <property type="project" value="TreeGrafter"/>
</dbReference>
<dbReference type="Proteomes" id="UP000501451">
    <property type="component" value="Chromosome"/>
</dbReference>
<dbReference type="KEGG" id="jar:G7057_05145"/>
<evidence type="ECO:0000313" key="8">
    <source>
        <dbReference type="Proteomes" id="UP000501451"/>
    </source>
</evidence>
<dbReference type="Pfam" id="PF00933">
    <property type="entry name" value="Glyco_hydro_3"/>
    <property type="match status" value="1"/>
</dbReference>
<dbReference type="InterPro" id="IPR036962">
    <property type="entry name" value="Glyco_hydro_3_N_sf"/>
</dbReference>
<accession>A0A6G7KD14</accession>
<feature type="domain" description="Glycoside hydrolase family 3 N-terminal" evidence="6">
    <location>
        <begin position="3"/>
        <end position="259"/>
    </location>
</feature>
<keyword evidence="5" id="KW-0326">Glycosidase</keyword>
<dbReference type="SUPFAM" id="SSF51445">
    <property type="entry name" value="(Trans)glycosidases"/>
    <property type="match status" value="1"/>
</dbReference>
<evidence type="ECO:0000259" key="6">
    <source>
        <dbReference type="Pfam" id="PF00933"/>
    </source>
</evidence>
<dbReference type="InterPro" id="IPR050226">
    <property type="entry name" value="NagZ_Beta-hexosaminidase"/>
</dbReference>
<keyword evidence="4" id="KW-0378">Hydrolase</keyword>
<dbReference type="EMBL" id="CP049740">
    <property type="protein sequence ID" value="QII83122.1"/>
    <property type="molecule type" value="Genomic_DNA"/>
</dbReference>
<dbReference type="GO" id="GO:0004563">
    <property type="term" value="F:beta-N-acetylhexosaminidase activity"/>
    <property type="evidence" value="ECO:0007669"/>
    <property type="project" value="UniProtKB-EC"/>
</dbReference>
<proteinExistence type="inferred from homology"/>
<evidence type="ECO:0000313" key="7">
    <source>
        <dbReference type="EMBL" id="QII83122.1"/>
    </source>
</evidence>
<sequence>MSEIPLFQAVDEEGGSVTRISQFPQFREQAFPAPSVAFTEGSWEDVEQIERDKALLLASLGFNLNLAPVADIPISQDDFIYERAFSTDPLEVSQYVETEVRISQEEKVGSVLKHFPGYGDNVDTHTGVAYDNRALDNFYDRDFLPFQAGVAQDVAAILVSHNVVTAIDERLPASLSPAVIDLLRNDLAFNGIIMTDDLVMEGVQQFLEPEEAAVQAVLAGNDVLISSEVTIQREAVLAAVAEGRLSEERINESVLRILKIKLQLELID</sequence>
<dbReference type="AlphaFoldDB" id="A0A6G7KD14"/>
<dbReference type="InterPro" id="IPR001764">
    <property type="entry name" value="Glyco_hydro_3_N"/>
</dbReference>
<dbReference type="InterPro" id="IPR017853">
    <property type="entry name" value="GH"/>
</dbReference>
<organism evidence="7 8">
    <name type="scientific">Jeotgalibaca arthritidis</name>
    <dbReference type="NCBI Taxonomy" id="1868794"/>
    <lineage>
        <taxon>Bacteria</taxon>
        <taxon>Bacillati</taxon>
        <taxon>Bacillota</taxon>
        <taxon>Bacilli</taxon>
        <taxon>Lactobacillales</taxon>
        <taxon>Carnobacteriaceae</taxon>
        <taxon>Jeotgalibaca</taxon>
    </lineage>
</organism>
<dbReference type="PANTHER" id="PTHR30480:SF13">
    <property type="entry name" value="BETA-HEXOSAMINIDASE"/>
    <property type="match status" value="1"/>
</dbReference>
<dbReference type="EC" id="3.2.1.52" evidence="3"/>
<keyword evidence="8" id="KW-1185">Reference proteome</keyword>
<evidence type="ECO:0000256" key="2">
    <source>
        <dbReference type="ARBA" id="ARBA00005336"/>
    </source>
</evidence>
<name>A0A6G7KD14_9LACT</name>
<dbReference type="PANTHER" id="PTHR30480">
    <property type="entry name" value="BETA-HEXOSAMINIDASE-RELATED"/>
    <property type="match status" value="1"/>
</dbReference>
<gene>
    <name evidence="7" type="ORF">G7057_05145</name>
</gene>
<comment type="catalytic activity">
    <reaction evidence="1">
        <text>Hydrolysis of terminal non-reducing N-acetyl-D-hexosamine residues in N-acetyl-beta-D-hexosaminides.</text>
        <dbReference type="EC" id="3.2.1.52"/>
    </reaction>
</comment>
<reference evidence="7 8" key="1">
    <citation type="journal article" date="2017" name="Int. J. Syst. Evol. Microbiol.">
        <title>Jeotgalibaca porci sp. nov. and Jeotgalibaca arthritidis sp. nov., isolated from pigs, and emended description of the genus Jeotgalibaca.</title>
        <authorList>
            <person name="Zamora L."/>
            <person name="Perez-Sancho M."/>
            <person name="Dominguez L."/>
            <person name="Fernandez-Garayzabal J.F."/>
            <person name="Vela A.I."/>
        </authorList>
    </citation>
    <scope>NUCLEOTIDE SEQUENCE [LARGE SCALE GENOMIC DNA]</scope>
    <source>
        <strain evidence="7 8">CECT 9157</strain>
    </source>
</reference>
<evidence type="ECO:0000256" key="5">
    <source>
        <dbReference type="ARBA" id="ARBA00023295"/>
    </source>
</evidence>
<comment type="similarity">
    <text evidence="2">Belongs to the glycosyl hydrolase 3 family.</text>
</comment>
<evidence type="ECO:0000256" key="4">
    <source>
        <dbReference type="ARBA" id="ARBA00022801"/>
    </source>
</evidence>
<dbReference type="GO" id="GO:0005975">
    <property type="term" value="P:carbohydrate metabolic process"/>
    <property type="evidence" value="ECO:0007669"/>
    <property type="project" value="InterPro"/>
</dbReference>
<protein>
    <recommendedName>
        <fullName evidence="3">beta-N-acetylhexosaminidase</fullName>
        <ecNumber evidence="3">3.2.1.52</ecNumber>
    </recommendedName>
</protein>
<dbReference type="Gene3D" id="3.20.20.300">
    <property type="entry name" value="Glycoside hydrolase, family 3, N-terminal domain"/>
    <property type="match status" value="1"/>
</dbReference>